<comment type="caution">
    <text evidence="2">The sequence shown here is derived from an EMBL/GenBank/DDBJ whole genome shotgun (WGS) entry which is preliminary data.</text>
</comment>
<protein>
    <submittedName>
        <fullName evidence="2">GNAT family N-acetyltransferase</fullName>
    </submittedName>
</protein>
<dbReference type="Gene3D" id="3.40.630.30">
    <property type="match status" value="1"/>
</dbReference>
<evidence type="ECO:0000313" key="2">
    <source>
        <dbReference type="EMBL" id="MPR32827.1"/>
    </source>
</evidence>
<dbReference type="Pfam" id="PF13302">
    <property type="entry name" value="Acetyltransf_3"/>
    <property type="match status" value="1"/>
</dbReference>
<evidence type="ECO:0000313" key="3">
    <source>
        <dbReference type="Proteomes" id="UP000479293"/>
    </source>
</evidence>
<name>A0A7C9FBP0_9BACT</name>
<feature type="domain" description="N-acetyltransferase" evidence="1">
    <location>
        <begin position="3"/>
        <end position="164"/>
    </location>
</feature>
<reference evidence="2 3" key="1">
    <citation type="submission" date="2019-10" db="EMBL/GenBank/DDBJ databases">
        <title>Draft Genome Sequence of Cytophagaceae sp. SJW1-29.</title>
        <authorList>
            <person name="Choi A."/>
        </authorList>
    </citation>
    <scope>NUCLEOTIDE SEQUENCE [LARGE SCALE GENOMIC DNA]</scope>
    <source>
        <strain evidence="2 3">SJW1-29</strain>
    </source>
</reference>
<dbReference type="Proteomes" id="UP000479293">
    <property type="component" value="Unassembled WGS sequence"/>
</dbReference>
<accession>A0A7C9FBP0</accession>
<dbReference type="RefSeq" id="WP_152757605.1">
    <property type="nucleotide sequence ID" value="NZ_WHLY01000002.1"/>
</dbReference>
<dbReference type="InterPro" id="IPR016181">
    <property type="entry name" value="Acyl_CoA_acyltransferase"/>
</dbReference>
<sequence length="174" mass="20091">MAIRIRPFRSGDEDDLVLHANNPRIAATLRDSFPYPYTLQDAGQWIGRCQSDEPNGTVQRAIILNDRVIGGVGALRASDVYRYNAEVGYWLGEEYWGRGYTTQALHQLVDWLFAHTDLNRLYAGVFSFNEPSMRVLSKAGFQLEAIHQDAIYKNGQFWAEHYFVKFRPQKYVPR</sequence>
<dbReference type="PANTHER" id="PTHR43328:SF1">
    <property type="entry name" value="N-ACETYLTRANSFERASE DOMAIN-CONTAINING PROTEIN"/>
    <property type="match status" value="1"/>
</dbReference>
<dbReference type="EMBL" id="WHLY01000002">
    <property type="protein sequence ID" value="MPR32827.1"/>
    <property type="molecule type" value="Genomic_DNA"/>
</dbReference>
<keyword evidence="2" id="KW-0808">Transferase</keyword>
<dbReference type="GO" id="GO:0016747">
    <property type="term" value="F:acyltransferase activity, transferring groups other than amino-acyl groups"/>
    <property type="evidence" value="ECO:0007669"/>
    <property type="project" value="InterPro"/>
</dbReference>
<dbReference type="SUPFAM" id="SSF55729">
    <property type="entry name" value="Acyl-CoA N-acyltransferases (Nat)"/>
    <property type="match status" value="1"/>
</dbReference>
<organism evidence="2 3">
    <name type="scientific">Salmonirosea aquatica</name>
    <dbReference type="NCBI Taxonomy" id="2654236"/>
    <lineage>
        <taxon>Bacteria</taxon>
        <taxon>Pseudomonadati</taxon>
        <taxon>Bacteroidota</taxon>
        <taxon>Cytophagia</taxon>
        <taxon>Cytophagales</taxon>
        <taxon>Spirosomataceae</taxon>
        <taxon>Salmonirosea</taxon>
    </lineage>
</organism>
<gene>
    <name evidence="2" type="ORF">GBK04_05510</name>
</gene>
<dbReference type="PROSITE" id="PS51186">
    <property type="entry name" value="GNAT"/>
    <property type="match status" value="1"/>
</dbReference>
<keyword evidence="3" id="KW-1185">Reference proteome</keyword>
<dbReference type="InterPro" id="IPR000182">
    <property type="entry name" value="GNAT_dom"/>
</dbReference>
<dbReference type="PANTHER" id="PTHR43328">
    <property type="entry name" value="ACETYLTRANSFERASE-RELATED"/>
    <property type="match status" value="1"/>
</dbReference>
<dbReference type="AlphaFoldDB" id="A0A7C9FBP0"/>
<proteinExistence type="predicted"/>
<evidence type="ECO:0000259" key="1">
    <source>
        <dbReference type="PROSITE" id="PS51186"/>
    </source>
</evidence>